<gene>
    <name evidence="2" type="ORF">JBS370_LOCUS13191</name>
</gene>
<organism evidence="2 3">
    <name type="scientific">Rotaria sordida</name>
    <dbReference type="NCBI Taxonomy" id="392033"/>
    <lineage>
        <taxon>Eukaryota</taxon>
        <taxon>Metazoa</taxon>
        <taxon>Spiralia</taxon>
        <taxon>Gnathifera</taxon>
        <taxon>Rotifera</taxon>
        <taxon>Eurotatoria</taxon>
        <taxon>Bdelloidea</taxon>
        <taxon>Philodinida</taxon>
        <taxon>Philodinidae</taxon>
        <taxon>Rotaria</taxon>
    </lineage>
</organism>
<evidence type="ECO:0000256" key="1">
    <source>
        <dbReference type="SAM" id="Coils"/>
    </source>
</evidence>
<comment type="caution">
    <text evidence="2">The sequence shown here is derived from an EMBL/GenBank/DDBJ whole genome shotgun (WGS) entry which is preliminary data.</text>
</comment>
<accession>A0A818YYV4</accession>
<protein>
    <submittedName>
        <fullName evidence="2">Uncharacterized protein</fullName>
    </submittedName>
</protein>
<dbReference type="Proteomes" id="UP000663836">
    <property type="component" value="Unassembled WGS sequence"/>
</dbReference>
<dbReference type="EMBL" id="CAJOBD010001115">
    <property type="protein sequence ID" value="CAF3762191.1"/>
    <property type="molecule type" value="Genomic_DNA"/>
</dbReference>
<sequence length="392" mass="45689">MYHATNKPDSYADVLRMESTNVNVKFFKNPLFCSSLQEYLWKEYAVDCRIPSQVQIDDEIEIPIELLGAETAVKHARDHIKALFEMMQTKVYNNQNTDKKVIYWSKNIYSDSAIDVIQRIFDNQGVFTAWEKTNILSGYYVVHYFSPSHTFHVSEKSIDSTINNEIAYAQNQVIRNFDSIQTNFQIELNQFINDKKQLQKQLQTLAIIYCEYPLQTELKISFFGQKNMREYVLDNCVHQLKNIELKYKDDNVKIQIRENLFYAPQYLASKIKQLINALVFQTATIIFQCIENACMMTTNEHLEIETITRKYNCQIDRIDVQTKNEVIKLPKARRTSTIKSTSTFIIQQSNRFIAALKMLKRLSISTGGIEIHKTTDLTAPPVSSVKNHFVCF</sequence>
<reference evidence="2" key="1">
    <citation type="submission" date="2021-02" db="EMBL/GenBank/DDBJ databases">
        <authorList>
            <person name="Nowell W R."/>
        </authorList>
    </citation>
    <scope>NUCLEOTIDE SEQUENCE</scope>
</reference>
<proteinExistence type="predicted"/>
<name>A0A818YYV4_9BILA</name>
<evidence type="ECO:0000313" key="2">
    <source>
        <dbReference type="EMBL" id="CAF3762191.1"/>
    </source>
</evidence>
<dbReference type="AlphaFoldDB" id="A0A818YYV4"/>
<feature type="coiled-coil region" evidence="1">
    <location>
        <begin position="181"/>
        <end position="208"/>
    </location>
</feature>
<keyword evidence="1" id="KW-0175">Coiled coil</keyword>
<evidence type="ECO:0000313" key="3">
    <source>
        <dbReference type="Proteomes" id="UP000663836"/>
    </source>
</evidence>